<dbReference type="Pfam" id="PF13588">
    <property type="entry name" value="HSDR_N_2"/>
    <property type="match status" value="1"/>
</dbReference>
<keyword evidence="8" id="KW-0489">Methyltransferase</keyword>
<dbReference type="PROSITE" id="PS00092">
    <property type="entry name" value="N6_MTASE"/>
    <property type="match status" value="1"/>
</dbReference>
<dbReference type="GO" id="GO:0008170">
    <property type="term" value="F:N-methyltransferase activity"/>
    <property type="evidence" value="ECO:0007669"/>
    <property type="project" value="InterPro"/>
</dbReference>
<reference evidence="8" key="1">
    <citation type="submission" date="2024-05" db="EMBL/GenBank/DDBJ databases">
        <authorList>
            <person name="Luo Y.-C."/>
            <person name="Nicholds J."/>
            <person name="Mortimer T."/>
            <person name="Maboni G."/>
        </authorList>
    </citation>
    <scope>NUCLEOTIDE SEQUENCE</scope>
    <source>
        <strain evidence="8">143769</strain>
        <strain evidence="7">148131</strain>
    </source>
</reference>
<dbReference type="EMBL" id="CP158258">
    <property type="protein sequence ID" value="XDJ57455.1"/>
    <property type="molecule type" value="Genomic_DNA"/>
</dbReference>
<organism evidence="8">
    <name type="scientific">Castellaniella ginsengisoli</name>
    <dbReference type="NCBI Taxonomy" id="546114"/>
    <lineage>
        <taxon>Bacteria</taxon>
        <taxon>Pseudomonadati</taxon>
        <taxon>Pseudomonadota</taxon>
        <taxon>Betaproteobacteria</taxon>
        <taxon>Burkholderiales</taxon>
        <taxon>Alcaligenaceae</taxon>
        <taxon>Castellaniella</taxon>
    </lineage>
</organism>
<dbReference type="EMBL" id="CP158265">
    <property type="protein sequence ID" value="XDJ77856.1"/>
    <property type="molecule type" value="Genomic_DNA"/>
</dbReference>
<dbReference type="GO" id="GO:0009307">
    <property type="term" value="P:DNA restriction-modification system"/>
    <property type="evidence" value="ECO:0007669"/>
    <property type="project" value="UniProtKB-KW"/>
</dbReference>
<keyword evidence="3" id="KW-0175">Coiled coil</keyword>
<keyword evidence="2" id="KW-0680">Restriction system</keyword>
<evidence type="ECO:0000313" key="8">
    <source>
        <dbReference type="EMBL" id="XDJ77856.1"/>
    </source>
</evidence>
<evidence type="ECO:0000259" key="5">
    <source>
        <dbReference type="Pfam" id="PF02384"/>
    </source>
</evidence>
<evidence type="ECO:0000256" key="3">
    <source>
        <dbReference type="SAM" id="Coils"/>
    </source>
</evidence>
<dbReference type="PANTHER" id="PTHR42998">
    <property type="entry name" value="TYPE I RESTRICTION ENZYME HINDVIIP M PROTEIN-RELATED"/>
    <property type="match status" value="1"/>
</dbReference>
<dbReference type="InterPro" id="IPR029464">
    <property type="entry name" value="HSDR_N"/>
</dbReference>
<dbReference type="PANTHER" id="PTHR42998:SF1">
    <property type="entry name" value="TYPE I RESTRICTION ENZYME HINDI METHYLASE SUBUNIT"/>
    <property type="match status" value="1"/>
</dbReference>
<dbReference type="InterPro" id="IPR052916">
    <property type="entry name" value="Type-I_RE_MTase_Subunit"/>
</dbReference>
<dbReference type="AlphaFoldDB" id="A0AB39FHH4"/>
<dbReference type="RefSeq" id="WP_368648378.1">
    <property type="nucleotide sequence ID" value="NZ_CP158258.1"/>
</dbReference>
<feature type="compositionally biased region" description="Acidic residues" evidence="4">
    <location>
        <begin position="667"/>
        <end position="687"/>
    </location>
</feature>
<feature type="coiled-coil region" evidence="3">
    <location>
        <begin position="692"/>
        <end position="726"/>
    </location>
</feature>
<sequence>MSRKIYTDESEIDTREIIDHIFKDPTTKYELTEFENLDKDIHEILTIYPKTVNSGRDAGKTKYYLKSFIPFSSGNEEVQVYVEDGKTNPEEIVRQLWVYKLINQYGYKIDEIDLEANVQFGTEVGTKAADIIVYTDNTKETPKIIVECKKPKRKDGIEQLKSYMNAKGAPVAVWSNGSDSIILYRPYPREFDDTLFDIPKRGQEPKDVLETKKTLLQLKKDFNFKKIIQDLEELVLADSGKDEFNEIFKLIFAKIWDEKEALENRRDKTVEFSKALDPDITYDRINGLFKKACEEWPGIFKENEDIELAKRHLQVCVGPIEGVRLMGSNLRIMDDAFEYLLPTEAKKKKGQFFTPRHVVEMCVRMLNPTQREYVMDPACGSGGFLLHTMEWCYPANDNDTRELRKHRYAAKYLWGVDFEARAAKTSRALMLIAGDGHTNIFGPDVSSLDPRTWFENASGQALMQGLRQAKLTARRIPEQENLKDEDKAWEYFDELKFDVILANPPFAGEMKDRKMLVHYDLAKPALKRAGDDKAPKEERDVLFIERILKMLRPGGRAAIVLPQGKFNNSSLAFIREWILKKARLLAVVGLHPNTFKPHTGTKTSVIFVQKYTEQQLADIARVQDEVAKDCPAYEAEIQALLDGQEGDVPEETISEGMADLIAETFSEPEAEEPTGENGDEDTAEPPSDEERITQAEERVNSLRAELLRVKQKLADFDSDLEALELQHRAEIEAIINTFDGTKRELSAHLKPIKAQHKEAVKALKAAQKEKAKRYKNEIKRLEKDIPAAERDQKLLTNRGKLELILEDSDLIGTLKDRWISAEVAKRLDYPIFMAVSERGGKNNSGDYEYVLDADGHLVEDASGQPKIDQDLVNYDLKAKELANAAAIADDQLCVAEAFVRFAQAEGFDFWEAE</sequence>
<dbReference type="GO" id="GO:0032259">
    <property type="term" value="P:methylation"/>
    <property type="evidence" value="ECO:0007669"/>
    <property type="project" value="UniProtKB-KW"/>
</dbReference>
<name>A0AB39FHH4_9BURK</name>
<dbReference type="GO" id="GO:0003677">
    <property type="term" value="F:DNA binding"/>
    <property type="evidence" value="ECO:0007669"/>
    <property type="project" value="InterPro"/>
</dbReference>
<dbReference type="InterPro" id="IPR002052">
    <property type="entry name" value="DNA_methylase_N6_adenine_CS"/>
</dbReference>
<proteinExistence type="inferred from homology"/>
<keyword evidence="8" id="KW-0808">Transferase</keyword>
<dbReference type="Pfam" id="PF02384">
    <property type="entry name" value="N6_Mtase"/>
    <property type="match status" value="1"/>
</dbReference>
<comment type="similarity">
    <text evidence="1">Belongs to the N(4)/N(6)-methyltransferase family.</text>
</comment>
<protein>
    <submittedName>
        <fullName evidence="8">N-6 DNA methylase</fullName>
    </submittedName>
</protein>
<dbReference type="PRINTS" id="PR00507">
    <property type="entry name" value="N12N6MTFRASE"/>
</dbReference>
<feature type="coiled-coil region" evidence="3">
    <location>
        <begin position="757"/>
        <end position="798"/>
    </location>
</feature>
<dbReference type="SUPFAM" id="SSF53335">
    <property type="entry name" value="S-adenosyl-L-methionine-dependent methyltransferases"/>
    <property type="match status" value="1"/>
</dbReference>
<dbReference type="Gene3D" id="3.40.50.150">
    <property type="entry name" value="Vaccinia Virus protein VP39"/>
    <property type="match status" value="1"/>
</dbReference>
<gene>
    <name evidence="7" type="ORF">ABRY90_09190</name>
    <name evidence="8" type="ORF">ABRZ10_03345</name>
</gene>
<feature type="domain" description="DNA methylase adenine-specific" evidence="5">
    <location>
        <begin position="332"/>
        <end position="616"/>
    </location>
</feature>
<evidence type="ECO:0000256" key="4">
    <source>
        <dbReference type="SAM" id="MobiDB-lite"/>
    </source>
</evidence>
<evidence type="ECO:0000313" key="7">
    <source>
        <dbReference type="EMBL" id="XDJ57455.1"/>
    </source>
</evidence>
<feature type="region of interest" description="Disordered" evidence="4">
    <location>
        <begin position="667"/>
        <end position="691"/>
    </location>
</feature>
<evidence type="ECO:0000259" key="6">
    <source>
        <dbReference type="Pfam" id="PF13588"/>
    </source>
</evidence>
<evidence type="ECO:0000256" key="2">
    <source>
        <dbReference type="ARBA" id="ARBA00022747"/>
    </source>
</evidence>
<dbReference type="InterPro" id="IPR003356">
    <property type="entry name" value="DNA_methylase_A-5"/>
</dbReference>
<dbReference type="InterPro" id="IPR029063">
    <property type="entry name" value="SAM-dependent_MTases_sf"/>
</dbReference>
<feature type="domain" description="Type I restriction enzyme R protein N-terminal" evidence="6">
    <location>
        <begin position="89"/>
        <end position="185"/>
    </location>
</feature>
<evidence type="ECO:0000256" key="1">
    <source>
        <dbReference type="ARBA" id="ARBA00006594"/>
    </source>
</evidence>
<accession>A0AB39FHH4</accession>